<dbReference type="RefSeq" id="WP_120060718.1">
    <property type="nucleotide sequence ID" value="NZ_QYRP01000002.1"/>
</dbReference>
<evidence type="ECO:0008006" key="5">
    <source>
        <dbReference type="Google" id="ProtNLM"/>
    </source>
</evidence>
<evidence type="ECO:0000256" key="1">
    <source>
        <dbReference type="ARBA" id="ARBA00004370"/>
    </source>
</evidence>
<organism evidence="3 4">
    <name type="scientific">Nocardioides cavernaquae</name>
    <dbReference type="NCBI Taxonomy" id="2321396"/>
    <lineage>
        <taxon>Bacteria</taxon>
        <taxon>Bacillati</taxon>
        <taxon>Actinomycetota</taxon>
        <taxon>Actinomycetes</taxon>
        <taxon>Propionibacteriales</taxon>
        <taxon>Nocardioidaceae</taxon>
        <taxon>Nocardioides</taxon>
    </lineage>
</organism>
<gene>
    <name evidence="3" type="ORF">D4739_11325</name>
</gene>
<protein>
    <recommendedName>
        <fullName evidence="5">Mce-associated membrane protein</fullName>
    </recommendedName>
</protein>
<comment type="subcellular location">
    <subcellularLocation>
        <location evidence="1">Membrane</location>
    </subcellularLocation>
</comment>
<keyword evidence="4" id="KW-1185">Reference proteome</keyword>
<dbReference type="AlphaFoldDB" id="A0A3A5HG87"/>
<reference evidence="4" key="1">
    <citation type="submission" date="2018-09" db="EMBL/GenBank/DDBJ databases">
        <authorList>
            <person name="Zhu H."/>
        </authorList>
    </citation>
    <scope>NUCLEOTIDE SEQUENCE [LARGE SCALE GENOMIC DNA]</scope>
    <source>
        <strain evidence="4">K1W22B-1</strain>
    </source>
</reference>
<dbReference type="PANTHER" id="PTHR37042">
    <property type="entry name" value="OUTER MEMBRANE PROTEIN RV1973"/>
    <property type="match status" value="1"/>
</dbReference>
<accession>A0A3A5HG87</accession>
<dbReference type="OrthoDB" id="5192320at2"/>
<evidence type="ECO:0000256" key="2">
    <source>
        <dbReference type="ARBA" id="ARBA00023136"/>
    </source>
</evidence>
<dbReference type="PANTHER" id="PTHR37042:SF4">
    <property type="entry name" value="OUTER MEMBRANE PROTEIN RV1973"/>
    <property type="match status" value="1"/>
</dbReference>
<keyword evidence="2" id="KW-0472">Membrane</keyword>
<evidence type="ECO:0000313" key="3">
    <source>
        <dbReference type="EMBL" id="RJS46747.1"/>
    </source>
</evidence>
<sequence>MISAPATTRARTIAALAAVLVLAVIAALALQVWQTDGGDDNVAFVSATTTEALLREGTATTEKIFSIRPDRVAETQRQAASALVGDGVAQYDKLYGPHLRRAKGQGLTLRTTVRTLGVIWLKGDDAELLVFADQLATTPSGQTGSGPAQLVLRMHNAGDAWKVAGIRLL</sequence>
<proteinExistence type="predicted"/>
<dbReference type="GO" id="GO:0016020">
    <property type="term" value="C:membrane"/>
    <property type="evidence" value="ECO:0007669"/>
    <property type="project" value="UniProtKB-SubCell"/>
</dbReference>
<dbReference type="Proteomes" id="UP000276542">
    <property type="component" value="Unassembled WGS sequence"/>
</dbReference>
<comment type="caution">
    <text evidence="3">The sequence shown here is derived from an EMBL/GenBank/DDBJ whole genome shotgun (WGS) entry which is preliminary data.</text>
</comment>
<evidence type="ECO:0000313" key="4">
    <source>
        <dbReference type="Proteomes" id="UP000276542"/>
    </source>
</evidence>
<dbReference type="EMBL" id="QYRP01000002">
    <property type="protein sequence ID" value="RJS46747.1"/>
    <property type="molecule type" value="Genomic_DNA"/>
</dbReference>
<name>A0A3A5HG87_9ACTN</name>